<dbReference type="PROSITE" id="PS50949">
    <property type="entry name" value="HTH_GNTR"/>
    <property type="match status" value="1"/>
</dbReference>
<proteinExistence type="predicted"/>
<evidence type="ECO:0000256" key="3">
    <source>
        <dbReference type="ARBA" id="ARBA00023163"/>
    </source>
</evidence>
<dbReference type="SMART" id="SM00345">
    <property type="entry name" value="HTH_GNTR"/>
    <property type="match status" value="1"/>
</dbReference>
<dbReference type="EMBL" id="QZFV01000104">
    <property type="protein sequence ID" value="RJQ82114.1"/>
    <property type="molecule type" value="Genomic_DNA"/>
</dbReference>
<evidence type="ECO:0000259" key="5">
    <source>
        <dbReference type="PROSITE" id="PS50949"/>
    </source>
</evidence>
<dbReference type="PANTHER" id="PTHR38445">
    <property type="entry name" value="HTH-TYPE TRANSCRIPTIONAL REPRESSOR YTRA"/>
    <property type="match status" value="1"/>
</dbReference>
<dbReference type="InterPro" id="IPR036390">
    <property type="entry name" value="WH_DNA-bd_sf"/>
</dbReference>
<feature type="region of interest" description="Disordered" evidence="4">
    <location>
        <begin position="352"/>
        <end position="373"/>
    </location>
</feature>
<evidence type="ECO:0000313" key="6">
    <source>
        <dbReference type="EMBL" id="RJQ82114.1"/>
    </source>
</evidence>
<comment type="caution">
    <text evidence="6">The sequence shown here is derived from an EMBL/GenBank/DDBJ whole genome shotgun (WGS) entry which is preliminary data.</text>
</comment>
<name>A0A419HYJ1_9PSEU</name>
<keyword evidence="7" id="KW-1185">Reference proteome</keyword>
<keyword evidence="2" id="KW-0238">DNA-binding</keyword>
<gene>
    <name evidence="6" type="ORF">D5S19_22455</name>
</gene>
<protein>
    <submittedName>
        <fullName evidence="6">GntR family transcriptional regulator</fullName>
    </submittedName>
</protein>
<dbReference type="SUPFAM" id="SSF46785">
    <property type="entry name" value="Winged helix' DNA-binding domain"/>
    <property type="match status" value="1"/>
</dbReference>
<dbReference type="GO" id="GO:0003700">
    <property type="term" value="F:DNA-binding transcription factor activity"/>
    <property type="evidence" value="ECO:0007669"/>
    <property type="project" value="InterPro"/>
</dbReference>
<dbReference type="Proteomes" id="UP000285112">
    <property type="component" value="Unassembled WGS sequence"/>
</dbReference>
<feature type="compositionally biased region" description="Basic residues" evidence="4">
    <location>
        <begin position="18"/>
        <end position="27"/>
    </location>
</feature>
<evidence type="ECO:0000256" key="1">
    <source>
        <dbReference type="ARBA" id="ARBA00023015"/>
    </source>
</evidence>
<dbReference type="Pfam" id="PF00392">
    <property type="entry name" value="GntR"/>
    <property type="match status" value="1"/>
</dbReference>
<dbReference type="AlphaFoldDB" id="A0A419HYJ1"/>
<sequence>MGNHRQVWPYTLGCSHPRTGRPCRSARGRGGPNDSPETGNRGGPMASVRLSSSSATPVYQQIVEQIRYLIEAGQLETGERLPSARLLAENLRVNRNTVAKAYSRLRDMQLIASNGAAGTVVKAKAAPDLNAAQRDQVRELLAEPVRAAVELGLAPDEIGHIAVNLALQAGSDQLHPVFVECNEERATAFAEELTARLGVTVRPSLIAELDEQAADCDVLVTTFFHLAEVRRWVRGSGRHIETVAVVVSPHIQTLMRIATLPRAARVGVHYSTEHQAEQVRDWLVDAGSKHVSVIPFQEAEIPAGLDVLVVPAEHPELGDGAAEGTQVIEFGGVLDEGSVRMLGEVLGELRQRSLAPGPSGRGRSAPESLVRGS</sequence>
<keyword evidence="1" id="KW-0805">Transcription regulation</keyword>
<dbReference type="CDD" id="cd07377">
    <property type="entry name" value="WHTH_GntR"/>
    <property type="match status" value="1"/>
</dbReference>
<evidence type="ECO:0000256" key="2">
    <source>
        <dbReference type="ARBA" id="ARBA00023125"/>
    </source>
</evidence>
<dbReference type="Gene3D" id="1.10.10.10">
    <property type="entry name" value="Winged helix-like DNA-binding domain superfamily/Winged helix DNA-binding domain"/>
    <property type="match status" value="1"/>
</dbReference>
<dbReference type="GO" id="GO:0003677">
    <property type="term" value="F:DNA binding"/>
    <property type="evidence" value="ECO:0007669"/>
    <property type="project" value="UniProtKB-KW"/>
</dbReference>
<reference evidence="6 7" key="1">
    <citation type="submission" date="2018-09" db="EMBL/GenBank/DDBJ databases">
        <title>YIM PH 21725 draft genome.</title>
        <authorList>
            <person name="Miao C."/>
        </authorList>
    </citation>
    <scope>NUCLEOTIDE SEQUENCE [LARGE SCALE GENOMIC DNA]</scope>
    <source>
        <strain evidence="7">YIM PH21725</strain>
    </source>
</reference>
<accession>A0A419HYJ1</accession>
<organism evidence="6 7">
    <name type="scientific">Amycolatopsis panacis</name>
    <dbReference type="NCBI Taxonomy" id="2340917"/>
    <lineage>
        <taxon>Bacteria</taxon>
        <taxon>Bacillati</taxon>
        <taxon>Actinomycetota</taxon>
        <taxon>Actinomycetes</taxon>
        <taxon>Pseudonocardiales</taxon>
        <taxon>Pseudonocardiaceae</taxon>
        <taxon>Amycolatopsis</taxon>
    </lineage>
</organism>
<keyword evidence="3" id="KW-0804">Transcription</keyword>
<dbReference type="PANTHER" id="PTHR38445:SF9">
    <property type="entry name" value="HTH-TYPE TRANSCRIPTIONAL REPRESSOR YTRA"/>
    <property type="match status" value="1"/>
</dbReference>
<dbReference type="InterPro" id="IPR036388">
    <property type="entry name" value="WH-like_DNA-bd_sf"/>
</dbReference>
<evidence type="ECO:0000256" key="4">
    <source>
        <dbReference type="SAM" id="MobiDB-lite"/>
    </source>
</evidence>
<feature type="domain" description="HTH gntR-type" evidence="5">
    <location>
        <begin position="56"/>
        <end position="124"/>
    </location>
</feature>
<feature type="region of interest" description="Disordered" evidence="4">
    <location>
        <begin position="1"/>
        <end position="51"/>
    </location>
</feature>
<evidence type="ECO:0000313" key="7">
    <source>
        <dbReference type="Proteomes" id="UP000285112"/>
    </source>
</evidence>
<dbReference type="InterPro" id="IPR000524">
    <property type="entry name" value="Tscrpt_reg_HTH_GntR"/>
</dbReference>